<accession>A0A2I1R1D9</accession>
<gene>
    <name evidence="1" type="ORF">CYJ73_24265</name>
</gene>
<sequence length="61" mass="6705">MLTSVRRTDSVVARAPHLVSAVDWIRAAAAARRDTDARLDAAVGEARRLGRLVSTRVHLNR</sequence>
<dbReference type="Proteomes" id="UP000234662">
    <property type="component" value="Unassembled WGS sequence"/>
</dbReference>
<reference evidence="1 2" key="1">
    <citation type="submission" date="2017-12" db="EMBL/GenBank/DDBJ databases">
        <title>Phylogenetic diversity of female urinary microbiome.</title>
        <authorList>
            <person name="Thomas-White K."/>
            <person name="Wolfe A.J."/>
        </authorList>
    </citation>
    <scope>NUCLEOTIDE SEQUENCE [LARGE SCALE GENOMIC DNA]</scope>
    <source>
        <strain evidence="1 2">UMB0777</strain>
    </source>
</reference>
<proteinExistence type="predicted"/>
<organism evidence="1 2">
    <name type="scientific">Gordonia terrae</name>
    <dbReference type="NCBI Taxonomy" id="2055"/>
    <lineage>
        <taxon>Bacteria</taxon>
        <taxon>Bacillati</taxon>
        <taxon>Actinomycetota</taxon>
        <taxon>Actinomycetes</taxon>
        <taxon>Mycobacteriales</taxon>
        <taxon>Gordoniaceae</taxon>
        <taxon>Gordonia</taxon>
    </lineage>
</organism>
<dbReference type="AlphaFoldDB" id="A0A2I1R1D9"/>
<dbReference type="EMBL" id="PKJC01000037">
    <property type="protein sequence ID" value="PKZ62938.1"/>
    <property type="molecule type" value="Genomic_DNA"/>
</dbReference>
<evidence type="ECO:0000313" key="2">
    <source>
        <dbReference type="Proteomes" id="UP000234662"/>
    </source>
</evidence>
<protein>
    <submittedName>
        <fullName evidence="1">Uncharacterized protein</fullName>
    </submittedName>
</protein>
<evidence type="ECO:0000313" key="1">
    <source>
        <dbReference type="EMBL" id="PKZ62938.1"/>
    </source>
</evidence>
<name>A0A2I1R1D9_9ACTN</name>
<comment type="caution">
    <text evidence="1">The sequence shown here is derived from an EMBL/GenBank/DDBJ whole genome shotgun (WGS) entry which is preliminary data.</text>
</comment>